<feature type="region of interest" description="Disordered" evidence="2">
    <location>
        <begin position="436"/>
        <end position="462"/>
    </location>
</feature>
<evidence type="ECO:0000313" key="3">
    <source>
        <dbReference type="EMBL" id="CAE6956569.1"/>
    </source>
</evidence>
<feature type="coiled-coil region" evidence="1">
    <location>
        <begin position="941"/>
        <end position="982"/>
    </location>
</feature>
<dbReference type="AlphaFoldDB" id="A0A812HN39"/>
<feature type="region of interest" description="Disordered" evidence="2">
    <location>
        <begin position="38"/>
        <end position="77"/>
    </location>
</feature>
<feature type="compositionally biased region" description="Basic and acidic residues" evidence="2">
    <location>
        <begin position="771"/>
        <end position="794"/>
    </location>
</feature>
<protein>
    <submittedName>
        <fullName evidence="3">Rpl28 protein</fullName>
    </submittedName>
</protein>
<feature type="compositionally biased region" description="Basic and acidic residues" evidence="2">
    <location>
        <begin position="668"/>
        <end position="692"/>
    </location>
</feature>
<evidence type="ECO:0000313" key="4">
    <source>
        <dbReference type="Proteomes" id="UP000604046"/>
    </source>
</evidence>
<accession>A0A812HN39</accession>
<dbReference type="Proteomes" id="UP000604046">
    <property type="component" value="Unassembled WGS sequence"/>
</dbReference>
<feature type="region of interest" description="Disordered" evidence="2">
    <location>
        <begin position="1"/>
        <end position="21"/>
    </location>
</feature>
<feature type="compositionally biased region" description="Basic and acidic residues" evidence="2">
    <location>
        <begin position="1037"/>
        <end position="1046"/>
    </location>
</feature>
<name>A0A812HN39_9DINO</name>
<organism evidence="3 4">
    <name type="scientific">Symbiodinium natans</name>
    <dbReference type="NCBI Taxonomy" id="878477"/>
    <lineage>
        <taxon>Eukaryota</taxon>
        <taxon>Sar</taxon>
        <taxon>Alveolata</taxon>
        <taxon>Dinophyceae</taxon>
        <taxon>Suessiales</taxon>
        <taxon>Symbiodiniaceae</taxon>
        <taxon>Symbiodinium</taxon>
    </lineage>
</organism>
<gene>
    <name evidence="3" type="primary">Rpl28</name>
    <name evidence="3" type="ORF">SNAT2548_LOCUS1768</name>
</gene>
<feature type="region of interest" description="Disordered" evidence="2">
    <location>
        <begin position="374"/>
        <end position="408"/>
    </location>
</feature>
<comment type="caution">
    <text evidence="3">The sequence shown here is derived from an EMBL/GenBank/DDBJ whole genome shotgun (WGS) entry which is preliminary data.</text>
</comment>
<feature type="compositionally biased region" description="Polar residues" evidence="2">
    <location>
        <begin position="801"/>
        <end position="812"/>
    </location>
</feature>
<evidence type="ECO:0000256" key="1">
    <source>
        <dbReference type="SAM" id="Coils"/>
    </source>
</evidence>
<proteinExistence type="predicted"/>
<reference evidence="3" key="1">
    <citation type="submission" date="2021-02" db="EMBL/GenBank/DDBJ databases">
        <authorList>
            <person name="Dougan E. K."/>
            <person name="Rhodes N."/>
            <person name="Thang M."/>
            <person name="Chan C."/>
        </authorList>
    </citation>
    <scope>NUCLEOTIDE SEQUENCE</scope>
</reference>
<feature type="region of interest" description="Disordered" evidence="2">
    <location>
        <begin position="668"/>
        <end position="697"/>
    </location>
</feature>
<dbReference type="EMBL" id="CAJNDS010000102">
    <property type="protein sequence ID" value="CAE6956569.1"/>
    <property type="molecule type" value="Genomic_DNA"/>
</dbReference>
<dbReference type="OrthoDB" id="10400560at2759"/>
<feature type="compositionally biased region" description="Gly residues" evidence="2">
    <location>
        <begin position="383"/>
        <end position="392"/>
    </location>
</feature>
<keyword evidence="4" id="KW-1185">Reference proteome</keyword>
<keyword evidence="1" id="KW-0175">Coiled coil</keyword>
<feature type="compositionally biased region" description="Low complexity" evidence="2">
    <location>
        <begin position="1076"/>
        <end position="1091"/>
    </location>
</feature>
<feature type="region of interest" description="Disordered" evidence="2">
    <location>
        <begin position="733"/>
        <end position="812"/>
    </location>
</feature>
<sequence>MVGSLAVGSTDEVLPGQGAAGQVNVSESAQVLPGHEVAGQETAPEGAVQISGEETDQKEGEGGSNDLRGNDAKMLDGGPVRSDLQQLLVKGLLTRIYWKVAVGKLPMGQRDCQKGSNKMDRNLVISMSSEGASEQDENLALEDDADQSMGDGAMVMVYDPGTLIQSPTTDWVMRRGLTDRTVWPAMAHLAQRICAEMVQVDEMNAQLGTGTLLFQRRDQGYYTDLHHSFHDNPCLPAVGNYPLSVMGALLSPGLEGEFKNTDKFGTAMEAIAYDWSRSPGMEVHIELMARVAKMVHPFLNLGAQGSVMVSEFLWQRGRARLMEFLQAATCADQLEALWRRMDDDADEEVDPSTAMLEVLGLEDAVLDQGNNESLIPIEDAGGETSGDTGGKGKAPEVSPEEEKSSGSSRLADTRIFLWSVYSRVASNFSMQDRTTGKIFDSTKGYPGEGPNNDDNPSSKGNFPWISEDYLDEVVSKKMERKAFMKMFNVFGSSQHGSGVGGKPIMKVHGNVHVEHNRPMDRYEAERLEKRCVQFARSGKCRFGDRRKSGANGGEKEIPPEQFDDDEEDFMVYDEETKMTELLMEAISFLSGGKPDLARAEADPLFKLLKFTGDADQMDQVWVSWTTEMLSVLELLEVVKSYEVSLAEVEEWVNDLRIWYERANLGEEKDPKRGKKRSLERESSKDIPAEKGVVETSETEVAVEEEKKKVKKKRKAAAIEDPYTLMVPKPKKMPTIIEKGGSTSNVVASAVEKSSKTRTKSNVGGKTKKKEKSQSPKKEEVVMVQDPEEKDRPSDAEAPGSANANEELGQSCQAIEDILDEALEDEKATLLKQREVLLAMEKEGKQIIQELEDNRSVLTGNSGVRRVKMLQDISSLNQKVKELQKTNEDTNLPDDGQLSEDTKQMLDSTFGLLQRYRNHRRKTLSIVEKFSAERDAAKTRTESALTKRMEQLSERKTELDSRLRELRTTVTKAERELDSSFRKLDPKDTSKAEKLAADSELLSKLRKMRDKVDEDFRAKCAALEIDSTCKRVNAAKAGEAKLKKETSMLRMKSAANLKNNGPPGAQELPARPDSAPGASRSLKAGAAAGLAS</sequence>
<feature type="region of interest" description="Disordered" evidence="2">
    <location>
        <begin position="1037"/>
        <end position="1091"/>
    </location>
</feature>
<evidence type="ECO:0000256" key="2">
    <source>
        <dbReference type="SAM" id="MobiDB-lite"/>
    </source>
</evidence>